<organism evidence="6 10">
    <name type="scientific">Hungatella hathewayi</name>
    <dbReference type="NCBI Taxonomy" id="154046"/>
    <lineage>
        <taxon>Bacteria</taxon>
        <taxon>Bacillati</taxon>
        <taxon>Bacillota</taxon>
        <taxon>Clostridia</taxon>
        <taxon>Lachnospirales</taxon>
        <taxon>Lachnospiraceae</taxon>
        <taxon>Hungatella</taxon>
    </lineage>
</organism>
<dbReference type="Gene3D" id="1.10.4040.10">
    <property type="entry name" value="Penicillinase repressor domain"/>
    <property type="match status" value="1"/>
</dbReference>
<evidence type="ECO:0000313" key="6">
    <source>
        <dbReference type="EMBL" id="RGJ06728.1"/>
    </source>
</evidence>
<dbReference type="InterPro" id="IPR036388">
    <property type="entry name" value="WH-like_DNA-bd_sf"/>
</dbReference>
<dbReference type="GO" id="GO:0003677">
    <property type="term" value="F:DNA binding"/>
    <property type="evidence" value="ECO:0007669"/>
    <property type="project" value="UniProtKB-KW"/>
</dbReference>
<gene>
    <name evidence="5" type="ORF">DWX31_10770</name>
    <name evidence="7" type="ORF">DXC39_03205</name>
    <name evidence="6" type="ORF">DXD79_05425</name>
</gene>
<dbReference type="Proteomes" id="UP000263014">
    <property type="component" value="Unassembled WGS sequence"/>
</dbReference>
<evidence type="ECO:0000256" key="2">
    <source>
        <dbReference type="ARBA" id="ARBA00023015"/>
    </source>
</evidence>
<dbReference type="EMBL" id="QSSQ01000001">
    <property type="protein sequence ID" value="RGM08974.1"/>
    <property type="molecule type" value="Genomic_DNA"/>
</dbReference>
<dbReference type="EMBL" id="QSON01000002">
    <property type="protein sequence ID" value="RGJ06728.1"/>
    <property type="molecule type" value="Genomic_DNA"/>
</dbReference>
<evidence type="ECO:0000313" key="10">
    <source>
        <dbReference type="Proteomes" id="UP000263014"/>
    </source>
</evidence>
<proteinExistence type="inferred from homology"/>
<evidence type="ECO:0000256" key="4">
    <source>
        <dbReference type="ARBA" id="ARBA00023163"/>
    </source>
</evidence>
<dbReference type="InterPro" id="IPR005650">
    <property type="entry name" value="BlaI_family"/>
</dbReference>
<reference evidence="8 9" key="1">
    <citation type="submission" date="2018-08" db="EMBL/GenBank/DDBJ databases">
        <title>A genome reference for cultivated species of the human gut microbiota.</title>
        <authorList>
            <person name="Zou Y."/>
            <person name="Xue W."/>
            <person name="Luo G."/>
        </authorList>
    </citation>
    <scope>NUCLEOTIDE SEQUENCE [LARGE SCALE GENOMIC DNA]</scope>
    <source>
        <strain evidence="5 8">AF19-13AC</strain>
        <strain evidence="7 9">TF05-11AC</strain>
        <strain evidence="6 10">TM09-12</strain>
    </source>
</reference>
<accession>A0A374PDQ7</accession>
<keyword evidence="4" id="KW-0804">Transcription</keyword>
<dbReference type="PIRSF" id="PIRSF019455">
    <property type="entry name" value="CopR_AtkY"/>
    <property type="match status" value="1"/>
</dbReference>
<comment type="similarity">
    <text evidence="1">Belongs to the BlaI transcriptional regulatory family.</text>
</comment>
<dbReference type="Proteomes" id="UP000261023">
    <property type="component" value="Unassembled WGS sequence"/>
</dbReference>
<protein>
    <submittedName>
        <fullName evidence="6">BlaI/MecI/CopY family transcriptional regulator</fullName>
    </submittedName>
</protein>
<evidence type="ECO:0000256" key="1">
    <source>
        <dbReference type="ARBA" id="ARBA00011046"/>
    </source>
</evidence>
<dbReference type="RefSeq" id="WP_002603570.1">
    <property type="nucleotide sequence ID" value="NZ_CACRUH010000075.1"/>
</dbReference>
<name>A0A374PDQ7_9FIRM</name>
<dbReference type="Proteomes" id="UP000261257">
    <property type="component" value="Unassembled WGS sequence"/>
</dbReference>
<dbReference type="OrthoDB" id="9795583at2"/>
<dbReference type="SUPFAM" id="SSF46785">
    <property type="entry name" value="Winged helix' DNA-binding domain"/>
    <property type="match status" value="1"/>
</dbReference>
<dbReference type="EMBL" id="QTJW01000006">
    <property type="protein sequence ID" value="RGD70724.1"/>
    <property type="molecule type" value="Genomic_DNA"/>
</dbReference>
<sequence length="118" mass="13844">MKQDITPAEQAIMNVLWESKHWITINELIEYFEHLGKEWKRQTVNTYLTRLIEKGLVVKNGRKYIYAYTKEEYEAQKASEVLNALYGGSLKKFVAALSDSHSLKSEDIKELKEYLDQL</sequence>
<dbReference type="AlphaFoldDB" id="A0A374PDQ7"/>
<dbReference type="InterPro" id="IPR036390">
    <property type="entry name" value="WH_DNA-bd_sf"/>
</dbReference>
<evidence type="ECO:0000313" key="8">
    <source>
        <dbReference type="Proteomes" id="UP000261023"/>
    </source>
</evidence>
<dbReference type="GO" id="GO:0045892">
    <property type="term" value="P:negative regulation of DNA-templated transcription"/>
    <property type="evidence" value="ECO:0007669"/>
    <property type="project" value="InterPro"/>
</dbReference>
<dbReference type="Gene3D" id="1.10.10.10">
    <property type="entry name" value="Winged helix-like DNA-binding domain superfamily/Winged helix DNA-binding domain"/>
    <property type="match status" value="1"/>
</dbReference>
<comment type="caution">
    <text evidence="6">The sequence shown here is derived from an EMBL/GenBank/DDBJ whole genome shotgun (WGS) entry which is preliminary data.</text>
</comment>
<evidence type="ECO:0000313" key="9">
    <source>
        <dbReference type="Proteomes" id="UP000261257"/>
    </source>
</evidence>
<keyword evidence="2" id="KW-0805">Transcription regulation</keyword>
<evidence type="ECO:0000256" key="3">
    <source>
        <dbReference type="ARBA" id="ARBA00023125"/>
    </source>
</evidence>
<evidence type="ECO:0000313" key="5">
    <source>
        <dbReference type="EMBL" id="RGD70724.1"/>
    </source>
</evidence>
<dbReference type="Pfam" id="PF03965">
    <property type="entry name" value="Penicillinase_R"/>
    <property type="match status" value="1"/>
</dbReference>
<evidence type="ECO:0000313" key="7">
    <source>
        <dbReference type="EMBL" id="RGM08974.1"/>
    </source>
</evidence>
<keyword evidence="3" id="KW-0238">DNA-binding</keyword>